<dbReference type="InterPro" id="IPR029787">
    <property type="entry name" value="Nucleotide_cyclase"/>
</dbReference>
<dbReference type="AlphaFoldDB" id="A0A839HL23"/>
<sequence length="595" mass="67090">MVVTFWSLLTPVVLWLYFATAYAAAPAHDSTVVSGQTFTFCFNPLWRPYDYAEHGIEKGIFGDYLQLFATRLDITVVPHPTDTWSDALDAIKRGDCDFLVGAVKTPERELYLDFTAPYFDMVHVLIAKPDRPFIGSLGNLSGKTISGPKNGAIMQWIARDYPSIQQKYVESADESMETIMADRVYAHVTPLDALVSEYGWLLRNLKIIGKLDYSYPISIAVRKGVPDLKDAFNIAIVSLTHEDQSAISKRWTTFTFVEEVDYTIIWQVLGVTALLLASFAYWNHRLRQEVAKRKELESQLIERTESLSEALDFNETLLLNSPVPIGVYGESGQCELANEAYAKFVGATREELLAQNFYAIPSWKITTLLSDCLTALTFQTPQQREAHVVTSFGKDVWFDYRILPKHLRGQVHLLIQFFDLTERKRQEEELRHLAFHDTLTRLPNRRLLLDRLTQALHLGKRENSYLAVLFIDLNKFKQLNDTYGHDTGDQMLIEVANRLQKLVRQSDTVARLGGDEFIVLLSGLSANAEQAARCVQSIVDKIQSALNADYVLGNVNHHGSASVGVKLILGGDIDPDQVLKEADSAMYLIKKGLSA</sequence>
<comment type="caution">
    <text evidence="3">The sequence shown here is derived from an EMBL/GenBank/DDBJ whole genome shotgun (WGS) entry which is preliminary data.</text>
</comment>
<dbReference type="SUPFAM" id="SSF53850">
    <property type="entry name" value="Periplasmic binding protein-like II"/>
    <property type="match status" value="1"/>
</dbReference>
<dbReference type="SMART" id="SM00267">
    <property type="entry name" value="GGDEF"/>
    <property type="match status" value="1"/>
</dbReference>
<feature type="domain" description="GGDEF" evidence="2">
    <location>
        <begin position="464"/>
        <end position="595"/>
    </location>
</feature>
<dbReference type="Gene3D" id="3.30.70.270">
    <property type="match status" value="1"/>
</dbReference>
<keyword evidence="1" id="KW-0732">Signal</keyword>
<evidence type="ECO:0000313" key="4">
    <source>
        <dbReference type="Proteomes" id="UP000548632"/>
    </source>
</evidence>
<gene>
    <name evidence="3" type="ORF">HUK38_13805</name>
</gene>
<dbReference type="PANTHER" id="PTHR44757:SF2">
    <property type="entry name" value="BIOFILM ARCHITECTURE MAINTENANCE PROTEIN MBAA"/>
    <property type="match status" value="1"/>
</dbReference>
<dbReference type="InterPro" id="IPR052155">
    <property type="entry name" value="Biofilm_reg_signaling"/>
</dbReference>
<dbReference type="NCBIfam" id="TIGR00254">
    <property type="entry name" value="GGDEF"/>
    <property type="match status" value="1"/>
</dbReference>
<organism evidence="3 4">
    <name type="scientific">Thiospirillum jenense</name>
    <dbReference type="NCBI Taxonomy" id="1653858"/>
    <lineage>
        <taxon>Bacteria</taxon>
        <taxon>Pseudomonadati</taxon>
        <taxon>Pseudomonadota</taxon>
        <taxon>Gammaproteobacteria</taxon>
        <taxon>Chromatiales</taxon>
        <taxon>Chromatiaceae</taxon>
        <taxon>Thiospirillum</taxon>
    </lineage>
</organism>
<dbReference type="CDD" id="cd00130">
    <property type="entry name" value="PAS"/>
    <property type="match status" value="1"/>
</dbReference>
<dbReference type="InterPro" id="IPR000160">
    <property type="entry name" value="GGDEF_dom"/>
</dbReference>
<dbReference type="SUPFAM" id="SSF55073">
    <property type="entry name" value="Nucleotide cyclase"/>
    <property type="match status" value="1"/>
</dbReference>
<evidence type="ECO:0000256" key="1">
    <source>
        <dbReference type="SAM" id="SignalP"/>
    </source>
</evidence>
<dbReference type="Pfam" id="PF00990">
    <property type="entry name" value="GGDEF"/>
    <property type="match status" value="1"/>
</dbReference>
<dbReference type="PANTHER" id="PTHR44757">
    <property type="entry name" value="DIGUANYLATE CYCLASE DGCP"/>
    <property type="match status" value="1"/>
</dbReference>
<dbReference type="InterPro" id="IPR043128">
    <property type="entry name" value="Rev_trsase/Diguanyl_cyclase"/>
</dbReference>
<dbReference type="SMART" id="SM00062">
    <property type="entry name" value="PBPb"/>
    <property type="match status" value="1"/>
</dbReference>
<dbReference type="CDD" id="cd01949">
    <property type="entry name" value="GGDEF"/>
    <property type="match status" value="1"/>
</dbReference>
<dbReference type="Proteomes" id="UP000548632">
    <property type="component" value="Unassembled WGS sequence"/>
</dbReference>
<dbReference type="Pfam" id="PF08448">
    <property type="entry name" value="PAS_4"/>
    <property type="match status" value="1"/>
</dbReference>
<protein>
    <submittedName>
        <fullName evidence="3">Diguanylate cyclase</fullName>
    </submittedName>
</protein>
<evidence type="ECO:0000259" key="2">
    <source>
        <dbReference type="PROSITE" id="PS50887"/>
    </source>
</evidence>
<evidence type="ECO:0000313" key="3">
    <source>
        <dbReference type="EMBL" id="MBB1127288.1"/>
    </source>
</evidence>
<name>A0A839HL23_9GAMM</name>
<dbReference type="CDD" id="cd01007">
    <property type="entry name" value="PBP2_BvgS_HisK_like"/>
    <property type="match status" value="1"/>
</dbReference>
<dbReference type="RefSeq" id="WP_182584916.1">
    <property type="nucleotide sequence ID" value="NZ_JABVCQ010000046.1"/>
</dbReference>
<dbReference type="PROSITE" id="PS50887">
    <property type="entry name" value="GGDEF"/>
    <property type="match status" value="1"/>
</dbReference>
<dbReference type="EMBL" id="JABVCQ010000046">
    <property type="protein sequence ID" value="MBB1127288.1"/>
    <property type="molecule type" value="Genomic_DNA"/>
</dbReference>
<dbReference type="NCBIfam" id="TIGR00229">
    <property type="entry name" value="sensory_box"/>
    <property type="match status" value="1"/>
</dbReference>
<dbReference type="Pfam" id="PF00497">
    <property type="entry name" value="SBP_bac_3"/>
    <property type="match status" value="1"/>
</dbReference>
<proteinExistence type="predicted"/>
<dbReference type="InterPro" id="IPR001638">
    <property type="entry name" value="Solute-binding_3/MltF_N"/>
</dbReference>
<accession>A0A839HL23</accession>
<feature type="signal peptide" evidence="1">
    <location>
        <begin position="1"/>
        <end position="23"/>
    </location>
</feature>
<keyword evidence="4" id="KW-1185">Reference proteome</keyword>
<dbReference type="Gene3D" id="3.40.190.10">
    <property type="entry name" value="Periplasmic binding protein-like II"/>
    <property type="match status" value="2"/>
</dbReference>
<reference evidence="3 4" key="1">
    <citation type="journal article" date="2020" name="Arch. Microbiol.">
        <title>The genome sequence of the giant phototrophic gammaproteobacterium Thiospirillum jenense gives insight into its physiological properties and phylogenetic relationships.</title>
        <authorList>
            <person name="Imhoff J.F."/>
            <person name="Meyer T.E."/>
            <person name="Kyndt J.A."/>
        </authorList>
    </citation>
    <scope>NUCLEOTIDE SEQUENCE [LARGE SCALE GENOMIC DNA]</scope>
    <source>
        <strain evidence="3 4">DSM 216</strain>
    </source>
</reference>
<dbReference type="InterPro" id="IPR000014">
    <property type="entry name" value="PAS"/>
</dbReference>
<dbReference type="InterPro" id="IPR013656">
    <property type="entry name" value="PAS_4"/>
</dbReference>
<feature type="chain" id="PRO_5033066755" evidence="1">
    <location>
        <begin position="24"/>
        <end position="595"/>
    </location>
</feature>
<dbReference type="InterPro" id="IPR035965">
    <property type="entry name" value="PAS-like_dom_sf"/>
</dbReference>
<dbReference type="SUPFAM" id="SSF55785">
    <property type="entry name" value="PYP-like sensor domain (PAS domain)"/>
    <property type="match status" value="1"/>
</dbReference>
<dbReference type="Gene3D" id="3.30.450.20">
    <property type="entry name" value="PAS domain"/>
    <property type="match status" value="1"/>
</dbReference>